<protein>
    <submittedName>
        <fullName evidence="4">Type IV pilus twitching motility protein PilT</fullName>
    </submittedName>
</protein>
<dbReference type="PANTHER" id="PTHR30486">
    <property type="entry name" value="TWITCHING MOTILITY PROTEIN PILT"/>
    <property type="match status" value="1"/>
</dbReference>
<sequence length="403" mass="43789">MSSQPSSLPNQTARPSVVTALPTPASTPKPEDVFGVSALSSVEPMPAEGAKEHMELLLRTLVTMGGSDLHMTAGIAPAIRVHGSLAPLEGHKRLNPEDTENLISSILTPEQWQKFLNVQELDTSYAIPSVSRFRVNVYRQRGAVGAAFRTIPHHIRNLADLGLPDSIENFAHLPRGLVLVTGPTGSGKSTTLASLLDVANRTRAGHIMTIEDPIEYLHTHGRCVVNQREVGADTEDFAVALKHVLRQDPDIILVGELRDLETTSVAVTAAETGHLVLATLHTQSAAQTVDRLIDIYPPHQQQQIRAQLANCLQGVVTQALVPRKDGTGRTIVCEIMVASAAIRNLIREGKAHQIPSFLQSSSDQGMISFDQHLAQRYAEQLIAKSTALELAHDPNEFKRLARI</sequence>
<dbReference type="Proteomes" id="UP001056336">
    <property type="component" value="Chromosome"/>
</dbReference>
<evidence type="ECO:0000313" key="4">
    <source>
        <dbReference type="EMBL" id="UQX89551.1"/>
    </source>
</evidence>
<evidence type="ECO:0000256" key="2">
    <source>
        <dbReference type="SAM" id="MobiDB-lite"/>
    </source>
</evidence>
<dbReference type="Gene3D" id="3.40.50.300">
    <property type="entry name" value="P-loop containing nucleotide triphosphate hydrolases"/>
    <property type="match status" value="1"/>
</dbReference>
<accession>A0ABY4R309</accession>
<dbReference type="NCBIfam" id="TIGR01420">
    <property type="entry name" value="pilT_fam"/>
    <property type="match status" value="1"/>
</dbReference>
<dbReference type="InterPro" id="IPR006321">
    <property type="entry name" value="PilT/PilU"/>
</dbReference>
<evidence type="ECO:0000256" key="1">
    <source>
        <dbReference type="ARBA" id="ARBA00006611"/>
    </source>
</evidence>
<dbReference type="CDD" id="cd01131">
    <property type="entry name" value="PilT"/>
    <property type="match status" value="1"/>
</dbReference>
<name>A0ABY4R309_9ACTN</name>
<dbReference type="Gene3D" id="3.30.450.90">
    <property type="match status" value="1"/>
</dbReference>
<feature type="domain" description="Bacterial type II secretion system protein E" evidence="3">
    <location>
        <begin position="245"/>
        <end position="259"/>
    </location>
</feature>
<evidence type="ECO:0000259" key="3">
    <source>
        <dbReference type="PROSITE" id="PS00662"/>
    </source>
</evidence>
<dbReference type="InterPro" id="IPR003593">
    <property type="entry name" value="AAA+_ATPase"/>
</dbReference>
<dbReference type="PROSITE" id="PS00662">
    <property type="entry name" value="T2SP_E"/>
    <property type="match status" value="1"/>
</dbReference>
<dbReference type="Pfam" id="PF00437">
    <property type="entry name" value="T2SSE"/>
    <property type="match status" value="1"/>
</dbReference>
<dbReference type="SUPFAM" id="SSF52540">
    <property type="entry name" value="P-loop containing nucleoside triphosphate hydrolases"/>
    <property type="match status" value="1"/>
</dbReference>
<evidence type="ECO:0000313" key="5">
    <source>
        <dbReference type="Proteomes" id="UP001056336"/>
    </source>
</evidence>
<comment type="similarity">
    <text evidence="1">Belongs to the GSP E family.</text>
</comment>
<organism evidence="4 5">
    <name type="scientific">Jatrophihabitans telluris</name>
    <dbReference type="NCBI Taxonomy" id="2038343"/>
    <lineage>
        <taxon>Bacteria</taxon>
        <taxon>Bacillati</taxon>
        <taxon>Actinomycetota</taxon>
        <taxon>Actinomycetes</taxon>
        <taxon>Jatrophihabitantales</taxon>
        <taxon>Jatrophihabitantaceae</taxon>
        <taxon>Jatrophihabitans</taxon>
    </lineage>
</organism>
<dbReference type="PANTHER" id="PTHR30486:SF16">
    <property type="entry name" value="TWITCHING MOTILITY PROTEIN PILT"/>
    <property type="match status" value="1"/>
</dbReference>
<dbReference type="EMBL" id="CP097332">
    <property type="protein sequence ID" value="UQX89551.1"/>
    <property type="molecule type" value="Genomic_DNA"/>
</dbReference>
<keyword evidence="5" id="KW-1185">Reference proteome</keyword>
<dbReference type="RefSeq" id="WP_249773447.1">
    <property type="nucleotide sequence ID" value="NZ_CP097332.1"/>
</dbReference>
<dbReference type="SMART" id="SM00382">
    <property type="entry name" value="AAA"/>
    <property type="match status" value="1"/>
</dbReference>
<reference evidence="4" key="1">
    <citation type="journal article" date="2018" name="Int. J. Syst. Evol. Microbiol.">
        <title>Jatrophihabitans telluris sp. nov., isolated from sediment soil of lava forest wetlands and the emended description of the genus Jatrophihabitans.</title>
        <authorList>
            <person name="Lee K.C."/>
            <person name="Suh M.K."/>
            <person name="Eom M.K."/>
            <person name="Kim K.K."/>
            <person name="Kim J.S."/>
            <person name="Kim D.S."/>
            <person name="Ko S.H."/>
            <person name="Shin Y.K."/>
            <person name="Lee J.S."/>
        </authorList>
    </citation>
    <scope>NUCLEOTIDE SEQUENCE</scope>
    <source>
        <strain evidence="4">N237</strain>
    </source>
</reference>
<feature type="compositionally biased region" description="Polar residues" evidence="2">
    <location>
        <begin position="1"/>
        <end position="14"/>
    </location>
</feature>
<dbReference type="InterPro" id="IPR027417">
    <property type="entry name" value="P-loop_NTPase"/>
</dbReference>
<dbReference type="InterPro" id="IPR001482">
    <property type="entry name" value="T2SS/T4SS_dom"/>
</dbReference>
<feature type="region of interest" description="Disordered" evidence="2">
    <location>
        <begin position="1"/>
        <end position="32"/>
    </location>
</feature>
<dbReference type="InterPro" id="IPR050921">
    <property type="entry name" value="T4SS_GSP_E_ATPase"/>
</dbReference>
<gene>
    <name evidence="4" type="ORF">M6D93_05965</name>
</gene>
<reference evidence="4" key="2">
    <citation type="submission" date="2022-05" db="EMBL/GenBank/DDBJ databases">
        <authorList>
            <person name="Kim J.-S."/>
            <person name="Lee K."/>
            <person name="Suh M."/>
            <person name="Eom M."/>
            <person name="Kim J.-S."/>
            <person name="Kim D.-S."/>
            <person name="Ko S.-H."/>
            <person name="Shin Y."/>
            <person name="Lee J.-S."/>
        </authorList>
    </citation>
    <scope>NUCLEOTIDE SEQUENCE</scope>
    <source>
        <strain evidence="4">N237</strain>
    </source>
</reference>
<proteinExistence type="inferred from homology"/>